<dbReference type="SUPFAM" id="SSF55781">
    <property type="entry name" value="GAF domain-like"/>
    <property type="match status" value="1"/>
</dbReference>
<feature type="domain" description="Response regulatory" evidence="7">
    <location>
        <begin position="46"/>
        <end position="157"/>
    </location>
</feature>
<dbReference type="CDD" id="cd00156">
    <property type="entry name" value="REC"/>
    <property type="match status" value="1"/>
</dbReference>
<evidence type="ECO:0000256" key="2">
    <source>
        <dbReference type="ARBA" id="ARBA00022777"/>
    </source>
</evidence>
<dbReference type="InterPro" id="IPR031803">
    <property type="entry name" value="BAT_GAF/HTH-assoc"/>
</dbReference>
<dbReference type="SUPFAM" id="SSF55785">
    <property type="entry name" value="PYP-like sensor domain (PAS domain)"/>
    <property type="match status" value="1"/>
</dbReference>
<comment type="caution">
    <text evidence="8">The sequence shown here is derived from an EMBL/GenBank/DDBJ whole genome shotgun (WGS) entry which is preliminary data.</text>
</comment>
<dbReference type="EMBL" id="JBHSHT010000001">
    <property type="protein sequence ID" value="MFC4822822.1"/>
    <property type="molecule type" value="Genomic_DNA"/>
</dbReference>
<protein>
    <submittedName>
        <fullName evidence="8">Bacterio-opsin activator domain-containing protein</fullName>
    </submittedName>
</protein>
<dbReference type="InterPro" id="IPR011006">
    <property type="entry name" value="CheY-like_superfamily"/>
</dbReference>
<evidence type="ECO:0000256" key="4">
    <source>
        <dbReference type="ARBA" id="ARBA00023163"/>
    </source>
</evidence>
<keyword evidence="2" id="KW-0418">Kinase</keyword>
<dbReference type="Pfam" id="PF08448">
    <property type="entry name" value="PAS_4"/>
    <property type="match status" value="1"/>
</dbReference>
<dbReference type="GeneID" id="73046136"/>
<dbReference type="InterPro" id="IPR007050">
    <property type="entry name" value="HTH_bacterioopsin"/>
</dbReference>
<comment type="caution">
    <text evidence="5">Lacks conserved residue(s) required for the propagation of feature annotation.</text>
</comment>
<dbReference type="InterPro" id="IPR029016">
    <property type="entry name" value="GAF-like_dom_sf"/>
</dbReference>
<dbReference type="Pfam" id="PF13185">
    <property type="entry name" value="GAF_2"/>
    <property type="match status" value="1"/>
</dbReference>
<accession>A0ABD5PWT4</accession>
<keyword evidence="1" id="KW-0808">Transferase</keyword>
<dbReference type="Proteomes" id="UP001595945">
    <property type="component" value="Unassembled WGS sequence"/>
</dbReference>
<proteinExistence type="predicted"/>
<dbReference type="RefSeq" id="WP_254267662.1">
    <property type="nucleotide sequence ID" value="NZ_CP100400.1"/>
</dbReference>
<dbReference type="Gene3D" id="3.30.450.40">
    <property type="match status" value="1"/>
</dbReference>
<dbReference type="GO" id="GO:0016301">
    <property type="term" value="F:kinase activity"/>
    <property type="evidence" value="ECO:0007669"/>
    <property type="project" value="UniProtKB-KW"/>
</dbReference>
<dbReference type="Pfam" id="PF04967">
    <property type="entry name" value="HTH_10"/>
    <property type="match status" value="1"/>
</dbReference>
<keyword evidence="4" id="KW-0804">Transcription</keyword>
<evidence type="ECO:0000256" key="3">
    <source>
        <dbReference type="ARBA" id="ARBA00023015"/>
    </source>
</evidence>
<keyword evidence="9" id="KW-1185">Reference proteome</keyword>
<evidence type="ECO:0000313" key="8">
    <source>
        <dbReference type="EMBL" id="MFC4822822.1"/>
    </source>
</evidence>
<dbReference type="Gene3D" id="3.40.50.2300">
    <property type="match status" value="1"/>
</dbReference>
<dbReference type="AlphaFoldDB" id="A0ABD5PWT4"/>
<name>A0ABD5PWT4_9EURY</name>
<dbReference type="InterPro" id="IPR003018">
    <property type="entry name" value="GAF"/>
</dbReference>
<keyword evidence="3" id="KW-0805">Transcription regulation</keyword>
<dbReference type="PROSITE" id="PS50110">
    <property type="entry name" value="RESPONSE_REGULATORY"/>
    <property type="match status" value="1"/>
</dbReference>
<dbReference type="Pfam" id="PF00072">
    <property type="entry name" value="Response_reg"/>
    <property type="match status" value="1"/>
</dbReference>
<dbReference type="InterPro" id="IPR000014">
    <property type="entry name" value="PAS"/>
</dbReference>
<dbReference type="PANTHER" id="PTHR34236:SF1">
    <property type="entry name" value="DIMETHYL SULFOXIDE REDUCTASE TRANSCRIPTIONAL ACTIVATOR"/>
    <property type="match status" value="1"/>
</dbReference>
<dbReference type="PANTHER" id="PTHR34236">
    <property type="entry name" value="DIMETHYL SULFOXIDE REDUCTASE TRANSCRIPTIONAL ACTIVATOR"/>
    <property type="match status" value="1"/>
</dbReference>
<dbReference type="InterPro" id="IPR035965">
    <property type="entry name" value="PAS-like_dom_sf"/>
</dbReference>
<dbReference type="SMART" id="SM00448">
    <property type="entry name" value="REC"/>
    <property type="match status" value="1"/>
</dbReference>
<evidence type="ECO:0000256" key="1">
    <source>
        <dbReference type="ARBA" id="ARBA00022679"/>
    </source>
</evidence>
<sequence>MTSERQTPERANLDRQRSERVTEDRTTQAGPTGDRPPGDRARKTVRVLSVDEDGPPSALSDDEDVSVSAVSTATAAREVLAADERVDCVVSEYDLPDGDGLDLLESVRNHYPDLPFVLFTGSGSEAVASEAIGMGATDYLPKGTCGDRLRERVGRAVATASVETESGISVDRLRELTNAFPDVAFVIDENGRYLEVMTGPDTQDLRTVEQERLVGTHLHDAFPESQADRFLGLVRKTLETGGVETTEYETETASGERWFEGRVAPLGGTIDGREAVVWVARDVTDRRNNERRLAESRDALTRLNRINGLIHSIVQSLVGSATREEIERTVCEELANSEFYQFAWTGGPWVKDERMHPDVVVGTDRSELERLVAATSARSDEENSFARVVRDGESVVVRDPAESELLAEREREMMLDMEMSSAVLVPLTYGNTNHGILGISGACTGAYSDRELTALETLGEIVAFAINAVKNRNLLLSDTAVELEFRVEGSSSGFGRLSSELDCKFTLEGVVAVAEDRLLEYVAVEGASASTVLNRLDDIATVEQSRIVSEDDTESFIELHLPESGVNQLVEAGTVVESAVAEDGVARYVVEASSDVNVRNLVETFRTTYPDAELVSKQEADRPVDTSQGFRRRLGEDLTDKQRTALQAAYFAGYYEYPRESTGEDVAESLDISSPTLHQHLRAAQRKLVGSFLDN</sequence>
<feature type="region of interest" description="Disordered" evidence="6">
    <location>
        <begin position="1"/>
        <end position="42"/>
    </location>
</feature>
<feature type="compositionally biased region" description="Basic and acidic residues" evidence="6">
    <location>
        <begin position="1"/>
        <end position="26"/>
    </location>
</feature>
<organism evidence="8 9">
    <name type="scientific">Halorussus aquaticus</name>
    <dbReference type="NCBI Taxonomy" id="2953748"/>
    <lineage>
        <taxon>Archaea</taxon>
        <taxon>Methanobacteriati</taxon>
        <taxon>Methanobacteriota</taxon>
        <taxon>Stenosarchaea group</taxon>
        <taxon>Halobacteria</taxon>
        <taxon>Halobacteriales</taxon>
        <taxon>Haladaptataceae</taxon>
        <taxon>Halorussus</taxon>
    </lineage>
</organism>
<dbReference type="InterPro" id="IPR013656">
    <property type="entry name" value="PAS_4"/>
</dbReference>
<reference evidence="8 9" key="1">
    <citation type="journal article" date="2019" name="Int. J. Syst. Evol. Microbiol.">
        <title>The Global Catalogue of Microorganisms (GCM) 10K type strain sequencing project: providing services to taxonomists for standard genome sequencing and annotation.</title>
        <authorList>
            <consortium name="The Broad Institute Genomics Platform"/>
            <consortium name="The Broad Institute Genome Sequencing Center for Infectious Disease"/>
            <person name="Wu L."/>
            <person name="Ma J."/>
        </authorList>
    </citation>
    <scope>NUCLEOTIDE SEQUENCE [LARGE SCALE GENOMIC DNA]</scope>
    <source>
        <strain evidence="8 9">XZYJ18</strain>
    </source>
</reference>
<dbReference type="NCBIfam" id="TIGR00229">
    <property type="entry name" value="sensory_box"/>
    <property type="match status" value="1"/>
</dbReference>
<dbReference type="SUPFAM" id="SSF52172">
    <property type="entry name" value="CheY-like"/>
    <property type="match status" value="1"/>
</dbReference>
<gene>
    <name evidence="8" type="ORF">ACFO9K_00965</name>
</gene>
<evidence type="ECO:0000256" key="5">
    <source>
        <dbReference type="PROSITE-ProRule" id="PRU00169"/>
    </source>
</evidence>
<evidence type="ECO:0000259" key="7">
    <source>
        <dbReference type="PROSITE" id="PS50110"/>
    </source>
</evidence>
<evidence type="ECO:0000256" key="6">
    <source>
        <dbReference type="SAM" id="MobiDB-lite"/>
    </source>
</evidence>
<dbReference type="Pfam" id="PF15915">
    <property type="entry name" value="BAT"/>
    <property type="match status" value="1"/>
</dbReference>
<dbReference type="InterPro" id="IPR001789">
    <property type="entry name" value="Sig_transdc_resp-reg_receiver"/>
</dbReference>
<evidence type="ECO:0000313" key="9">
    <source>
        <dbReference type="Proteomes" id="UP001595945"/>
    </source>
</evidence>
<dbReference type="Gene3D" id="3.30.450.20">
    <property type="entry name" value="PAS domain"/>
    <property type="match status" value="1"/>
</dbReference>